<protein>
    <recommendedName>
        <fullName evidence="4">Transcriptional regulator</fullName>
    </recommendedName>
</protein>
<keyword evidence="3" id="KW-1185">Reference proteome</keyword>
<dbReference type="RefSeq" id="WP_057739454.1">
    <property type="nucleotide sequence ID" value="NZ_CP018867.1"/>
</dbReference>
<evidence type="ECO:0000313" key="2">
    <source>
        <dbReference type="EMBL" id="AUI71120.1"/>
    </source>
</evidence>
<dbReference type="STRING" id="1423720.FC67_GL001759"/>
<proteinExistence type="inferred from homology"/>
<dbReference type="Pfam" id="PF00480">
    <property type="entry name" value="ROK"/>
    <property type="match status" value="1"/>
</dbReference>
<dbReference type="InterPro" id="IPR000600">
    <property type="entry name" value="ROK"/>
</dbReference>
<dbReference type="InterPro" id="IPR043129">
    <property type="entry name" value="ATPase_NBD"/>
</dbReference>
<dbReference type="PANTHER" id="PTHR18964">
    <property type="entry name" value="ROK (REPRESSOR, ORF, KINASE) FAMILY"/>
    <property type="match status" value="1"/>
</dbReference>
<sequence length="305" mass="33562">MKIYLAFDIGGTKLKYALISEQGQLLKRYSESTIVSSKSEFIKRFNQIVDKFETQISGIGVSVPGKVDFQTQKISFGGSLPFLDGISFNEILNTRLPVFVENDANAATLAEMWLGSLRDVNSGVMLVLGTAVGSGIMINKRLLYGVHQQAGEVSFVSYSKLDKEHMMGSQGSAVALIEDIARNAKLSELDDGRAVFKMINQGNSYAVNRFKIFCQNLASLIYNMQTILDVERFVIGGGISQQSIVVKGINQALCDLRQTSSFVSTTLEAPRVVSSRLYNDANLFGAISHFELRDVNNLSQNIEDN</sequence>
<dbReference type="CDD" id="cd24152">
    <property type="entry name" value="ASKHA_NBD_ROK-like"/>
    <property type="match status" value="1"/>
</dbReference>
<evidence type="ECO:0000256" key="1">
    <source>
        <dbReference type="ARBA" id="ARBA00006479"/>
    </source>
</evidence>
<dbReference type="Proteomes" id="UP000234653">
    <property type="component" value="Chromosome"/>
</dbReference>
<dbReference type="SUPFAM" id="SSF53067">
    <property type="entry name" value="Actin-like ATPase domain"/>
    <property type="match status" value="1"/>
</dbReference>
<dbReference type="PANTHER" id="PTHR18964:SF170">
    <property type="entry name" value="SUGAR KINASE"/>
    <property type="match status" value="1"/>
</dbReference>
<accession>A0A2K9HEY7</accession>
<dbReference type="Gene3D" id="3.30.420.40">
    <property type="match status" value="2"/>
</dbReference>
<organism evidence="2 3">
    <name type="scientific">Companilactobacillus alimentarius DSM 20249</name>
    <dbReference type="NCBI Taxonomy" id="1423720"/>
    <lineage>
        <taxon>Bacteria</taxon>
        <taxon>Bacillati</taxon>
        <taxon>Bacillota</taxon>
        <taxon>Bacilli</taxon>
        <taxon>Lactobacillales</taxon>
        <taxon>Lactobacillaceae</taxon>
        <taxon>Companilactobacillus</taxon>
    </lineage>
</organism>
<evidence type="ECO:0000313" key="3">
    <source>
        <dbReference type="Proteomes" id="UP000234653"/>
    </source>
</evidence>
<name>A0A2K9HEY7_9LACO</name>
<evidence type="ECO:0008006" key="4">
    <source>
        <dbReference type="Google" id="ProtNLM"/>
    </source>
</evidence>
<comment type="similarity">
    <text evidence="1">Belongs to the ROK (NagC/XylR) family.</text>
</comment>
<dbReference type="AlphaFoldDB" id="A0A2K9HEY7"/>
<dbReference type="KEGG" id="lali:LA20249_02415"/>
<gene>
    <name evidence="2" type="ORF">LA20249_02415</name>
</gene>
<dbReference type="EMBL" id="CP018867">
    <property type="protein sequence ID" value="AUI71120.1"/>
    <property type="molecule type" value="Genomic_DNA"/>
</dbReference>
<reference evidence="2 3" key="1">
    <citation type="submission" date="2016-12" db="EMBL/GenBank/DDBJ databases">
        <title>The whole genome sequencing and assembly of Lactobacillus alimentarius DSM 20249T strain.</title>
        <authorList>
            <person name="Lee Y.-J."/>
            <person name="Yi H."/>
            <person name="Bahn Y.-S."/>
            <person name="Kim J.F."/>
            <person name="Lee D.-W."/>
        </authorList>
    </citation>
    <scope>NUCLEOTIDE SEQUENCE [LARGE SCALE GENOMIC DNA]</scope>
    <source>
        <strain evidence="2 3">DSM 20249</strain>
    </source>
</reference>